<dbReference type="Pfam" id="PF19839">
    <property type="entry name" value="RHH_9"/>
    <property type="match status" value="1"/>
</dbReference>
<dbReference type="InterPro" id="IPR045559">
    <property type="entry name" value="RHH_9"/>
</dbReference>
<evidence type="ECO:0000313" key="2">
    <source>
        <dbReference type="EMBL" id="GGY84328.1"/>
    </source>
</evidence>
<name>A0ABQ3BBF2_9GAMM</name>
<dbReference type="CDD" id="cd21631">
    <property type="entry name" value="RHH_CopG_NikR-like"/>
    <property type="match status" value="1"/>
</dbReference>
<dbReference type="SUPFAM" id="SSF47598">
    <property type="entry name" value="Ribbon-helix-helix"/>
    <property type="match status" value="1"/>
</dbReference>
<dbReference type="Proteomes" id="UP000601597">
    <property type="component" value="Unassembled WGS sequence"/>
</dbReference>
<dbReference type="InterPro" id="IPR013321">
    <property type="entry name" value="Arc_rbn_hlx_hlx"/>
</dbReference>
<dbReference type="EMBL" id="BMXV01000009">
    <property type="protein sequence ID" value="GGY84328.1"/>
    <property type="molecule type" value="Genomic_DNA"/>
</dbReference>
<comment type="caution">
    <text evidence="2">The sequence shown here is derived from an EMBL/GenBank/DDBJ whole genome shotgun (WGS) entry which is preliminary data.</text>
</comment>
<organism evidence="2 3">
    <name type="scientific">Marinobacter zhanjiangensis</name>
    <dbReference type="NCBI Taxonomy" id="578215"/>
    <lineage>
        <taxon>Bacteria</taxon>
        <taxon>Pseudomonadati</taxon>
        <taxon>Pseudomonadota</taxon>
        <taxon>Gammaproteobacteria</taxon>
        <taxon>Pseudomonadales</taxon>
        <taxon>Marinobacteraceae</taxon>
        <taxon>Marinobacter</taxon>
    </lineage>
</organism>
<keyword evidence="3" id="KW-1185">Reference proteome</keyword>
<feature type="domain" description="Ribbon-helix-helix protein RHH" evidence="1">
    <location>
        <begin position="26"/>
        <end position="75"/>
    </location>
</feature>
<reference evidence="3" key="1">
    <citation type="journal article" date="2019" name="Int. J. Syst. Evol. Microbiol.">
        <title>The Global Catalogue of Microorganisms (GCM) 10K type strain sequencing project: providing services to taxonomists for standard genome sequencing and annotation.</title>
        <authorList>
            <consortium name="The Broad Institute Genomics Platform"/>
            <consortium name="The Broad Institute Genome Sequencing Center for Infectious Disease"/>
            <person name="Wu L."/>
            <person name="Ma J."/>
        </authorList>
    </citation>
    <scope>NUCLEOTIDE SEQUENCE [LARGE SCALE GENOMIC DNA]</scope>
    <source>
        <strain evidence="3">KCTC 22280</strain>
    </source>
</reference>
<proteinExistence type="predicted"/>
<protein>
    <recommendedName>
        <fullName evidence="1">Ribbon-helix-helix protein RHH domain-containing protein</fullName>
    </recommendedName>
</protein>
<evidence type="ECO:0000313" key="3">
    <source>
        <dbReference type="Proteomes" id="UP000601597"/>
    </source>
</evidence>
<dbReference type="InterPro" id="IPR010985">
    <property type="entry name" value="Ribbon_hlx_hlx"/>
</dbReference>
<accession>A0ABQ3BBF2</accession>
<evidence type="ECO:0000259" key="1">
    <source>
        <dbReference type="Pfam" id="PF19839"/>
    </source>
</evidence>
<sequence>MLTLTTFNVNLINILGHTERKTMSQEQRTARLTLLIDPDKKKAFEALCREEDVTPSQKVRQFIRDYVEARLGPDWKENLDGRAPDNS</sequence>
<dbReference type="Gene3D" id="1.10.1220.10">
    <property type="entry name" value="Met repressor-like"/>
    <property type="match status" value="1"/>
</dbReference>
<gene>
    <name evidence="2" type="ORF">GCM10007071_34570</name>
</gene>